<keyword evidence="2" id="KW-1185">Reference proteome</keyword>
<dbReference type="RefSeq" id="WP_055501443.1">
    <property type="nucleotide sequence ID" value="NZ_BBZG01000001.1"/>
</dbReference>
<dbReference type="Proteomes" id="UP000198953">
    <property type="component" value="Unassembled WGS sequence"/>
</dbReference>
<reference evidence="1 2" key="1">
    <citation type="submission" date="2016-10" db="EMBL/GenBank/DDBJ databases">
        <authorList>
            <person name="de Groot N.N."/>
        </authorList>
    </citation>
    <scope>NUCLEOTIDE SEQUENCE [LARGE SCALE GENOMIC DNA]</scope>
    <source>
        <strain evidence="1 2">DSM 43357</strain>
    </source>
</reference>
<dbReference type="EMBL" id="FOBF01000011">
    <property type="protein sequence ID" value="SEM30134.1"/>
    <property type="molecule type" value="Genomic_DNA"/>
</dbReference>
<evidence type="ECO:0000313" key="1">
    <source>
        <dbReference type="EMBL" id="SEM30134.1"/>
    </source>
</evidence>
<dbReference type="AlphaFoldDB" id="A0A1H7X928"/>
<proteinExistence type="predicted"/>
<evidence type="ECO:0000313" key="2">
    <source>
        <dbReference type="Proteomes" id="UP000198953"/>
    </source>
</evidence>
<organism evidence="1 2">
    <name type="scientific">Nonomuraea pusilla</name>
    <dbReference type="NCBI Taxonomy" id="46177"/>
    <lineage>
        <taxon>Bacteria</taxon>
        <taxon>Bacillati</taxon>
        <taxon>Actinomycetota</taxon>
        <taxon>Actinomycetes</taxon>
        <taxon>Streptosporangiales</taxon>
        <taxon>Streptosporangiaceae</taxon>
        <taxon>Nonomuraea</taxon>
    </lineage>
</organism>
<gene>
    <name evidence="1" type="ORF">SAMN05660976_04796</name>
</gene>
<name>A0A1H7X928_9ACTN</name>
<evidence type="ECO:0008006" key="3">
    <source>
        <dbReference type="Google" id="ProtNLM"/>
    </source>
</evidence>
<sequence>MITHTMMVSFERPLPASELDQYLADIERVMLDTGFAQSVAARRHIPVPGEEAIPALIATAIVQVAVADIEALAKAFTAPGLHEVIDHWQSRHPYRVAWANHEPLA</sequence>
<dbReference type="OrthoDB" id="4762525at2"/>
<protein>
    <recommendedName>
        <fullName evidence="3">Stress responsive A/B Barrel Domain</fullName>
    </recommendedName>
</protein>
<accession>A0A1H7X928</accession>
<dbReference type="STRING" id="46177.SAMN05660976_04796"/>